<protein>
    <submittedName>
        <fullName evidence="1">Uncharacterized protein</fullName>
    </submittedName>
</protein>
<evidence type="ECO:0000313" key="2">
    <source>
        <dbReference type="Proteomes" id="UP000237819"/>
    </source>
</evidence>
<comment type="caution">
    <text evidence="1">The sequence shown here is derived from an EMBL/GenBank/DDBJ whole genome shotgun (WGS) entry which is preliminary data.</text>
</comment>
<organism evidence="1 2">
    <name type="scientific">Blastopirellula marina</name>
    <dbReference type="NCBI Taxonomy" id="124"/>
    <lineage>
        <taxon>Bacteria</taxon>
        <taxon>Pseudomonadati</taxon>
        <taxon>Planctomycetota</taxon>
        <taxon>Planctomycetia</taxon>
        <taxon>Pirellulales</taxon>
        <taxon>Pirellulaceae</taxon>
        <taxon>Blastopirellula</taxon>
    </lineage>
</organism>
<gene>
    <name evidence="1" type="ORF">C5Y93_05860</name>
</gene>
<dbReference type="EMBL" id="PUHZ01000006">
    <property type="protein sequence ID" value="PQO47019.1"/>
    <property type="molecule type" value="Genomic_DNA"/>
</dbReference>
<dbReference type="Proteomes" id="UP000237819">
    <property type="component" value="Unassembled WGS sequence"/>
</dbReference>
<evidence type="ECO:0000313" key="1">
    <source>
        <dbReference type="EMBL" id="PQO47019.1"/>
    </source>
</evidence>
<dbReference type="AlphaFoldDB" id="A0A2S8GRF7"/>
<proteinExistence type="predicted"/>
<reference evidence="1 2" key="1">
    <citation type="submission" date="2018-02" db="EMBL/GenBank/DDBJ databases">
        <title>Comparative genomes isolates from brazilian mangrove.</title>
        <authorList>
            <person name="Araujo J.E."/>
            <person name="Taketani R.G."/>
            <person name="Silva M.C.P."/>
            <person name="Loureco M.V."/>
            <person name="Andreote F.D."/>
        </authorList>
    </citation>
    <scope>NUCLEOTIDE SEQUENCE [LARGE SCALE GENOMIC DNA]</scope>
    <source>
        <strain evidence="1 2">Nap-Phe MGV</strain>
    </source>
</reference>
<name>A0A2S8GRF7_9BACT</name>
<sequence>MSIGEKFVERLGHEFRLPAIQQIRVTNAQIVGNRPGRIAVRHYLHRLTRFAECLVVLHDPHFIGLRQIGGQLGQFLLDLRSHAHQIVNVFQPIFPFGDLFPAYNLIAECMYHCRELVCRESPLVNTGYKGKRKSKRTLPSLRRRLPFMSSSSLHIYMDDHLAMISGELELVKRVARENEATELAHFLDGYRSVLSQQYELVKSSMKAQGKGPSPVKQMMTWVTEKIGRLKPNDALTGYTDLARVLELEVLVCGATARLFLWETLSEQGPLGEHGKEDFVLARQVSEDHLKSLRQFHEPAKRTAFESSDA</sequence>
<accession>A0A2S8GRF7</accession>